<accession>A0ACB7XN71</accession>
<keyword evidence="2" id="KW-1185">Reference proteome</keyword>
<name>A0ACB7XN71_9ERIC</name>
<sequence length="165" mass="17810">MEFPPPPPPSSPNLIKTEAVDAPLHAIGFEIEELSPEKVTGRLQVTPKCCQPFKVLHGGVSALIAEALASIGAHMASGLQRVAGIHLSINHLKSAELGDLVIAQANPISVGRTIQVWEVRLYKADPSNLETRYLISSSRVTLLCNMPVPEHAKHAGEKLKKYAKL</sequence>
<reference evidence="1 2" key="1">
    <citation type="journal article" date="2021" name="Hortic Res">
        <title>High-quality reference genome and annotation aids understanding of berry development for evergreen blueberry (Vaccinium darrowii).</title>
        <authorList>
            <person name="Yu J."/>
            <person name="Hulse-Kemp A.M."/>
            <person name="Babiker E."/>
            <person name="Staton M."/>
        </authorList>
    </citation>
    <scope>NUCLEOTIDE SEQUENCE [LARGE SCALE GENOMIC DNA]</scope>
    <source>
        <strain evidence="2">cv. NJ 8807/NJ 8810</strain>
        <tissue evidence="1">Young leaf</tissue>
    </source>
</reference>
<comment type="caution">
    <text evidence="1">The sequence shown here is derived from an EMBL/GenBank/DDBJ whole genome shotgun (WGS) entry which is preliminary data.</text>
</comment>
<dbReference type="Proteomes" id="UP000828048">
    <property type="component" value="Chromosome 1"/>
</dbReference>
<dbReference type="EMBL" id="CM037151">
    <property type="protein sequence ID" value="KAH7842347.1"/>
    <property type="molecule type" value="Genomic_DNA"/>
</dbReference>
<evidence type="ECO:0000313" key="2">
    <source>
        <dbReference type="Proteomes" id="UP000828048"/>
    </source>
</evidence>
<gene>
    <name evidence="1" type="ORF">Vadar_004255</name>
</gene>
<protein>
    <submittedName>
        <fullName evidence="1">Uncharacterized protein</fullName>
    </submittedName>
</protein>
<organism evidence="1 2">
    <name type="scientific">Vaccinium darrowii</name>
    <dbReference type="NCBI Taxonomy" id="229202"/>
    <lineage>
        <taxon>Eukaryota</taxon>
        <taxon>Viridiplantae</taxon>
        <taxon>Streptophyta</taxon>
        <taxon>Embryophyta</taxon>
        <taxon>Tracheophyta</taxon>
        <taxon>Spermatophyta</taxon>
        <taxon>Magnoliopsida</taxon>
        <taxon>eudicotyledons</taxon>
        <taxon>Gunneridae</taxon>
        <taxon>Pentapetalae</taxon>
        <taxon>asterids</taxon>
        <taxon>Ericales</taxon>
        <taxon>Ericaceae</taxon>
        <taxon>Vaccinioideae</taxon>
        <taxon>Vaccinieae</taxon>
        <taxon>Vaccinium</taxon>
    </lineage>
</organism>
<evidence type="ECO:0000313" key="1">
    <source>
        <dbReference type="EMBL" id="KAH7842347.1"/>
    </source>
</evidence>
<proteinExistence type="predicted"/>